<dbReference type="EC" id="3.1.3.5" evidence="9"/>
<evidence type="ECO:0000313" key="11">
    <source>
        <dbReference type="EMBL" id="SHH87509.1"/>
    </source>
</evidence>
<dbReference type="HAMAP" id="MF_00060">
    <property type="entry name" value="SurE"/>
    <property type="match status" value="1"/>
</dbReference>
<dbReference type="InterPro" id="IPR036523">
    <property type="entry name" value="SurE-like_sf"/>
</dbReference>
<name>A0A1M5WIY6_9FIRM</name>
<dbReference type="GO" id="GO:0000166">
    <property type="term" value="F:nucleotide binding"/>
    <property type="evidence" value="ECO:0007669"/>
    <property type="project" value="UniProtKB-KW"/>
</dbReference>
<dbReference type="STRING" id="1121420.SAMN02746098_01642"/>
<evidence type="ECO:0000256" key="8">
    <source>
        <dbReference type="ARBA" id="ARBA00022801"/>
    </source>
</evidence>
<proteinExistence type="inferred from homology"/>
<keyword evidence="7 9" id="KW-0547">Nucleotide-binding</keyword>
<evidence type="ECO:0000259" key="10">
    <source>
        <dbReference type="Pfam" id="PF01975"/>
    </source>
</evidence>
<dbReference type="GO" id="GO:0046872">
    <property type="term" value="F:metal ion binding"/>
    <property type="evidence" value="ECO:0007669"/>
    <property type="project" value="UniProtKB-UniRule"/>
</dbReference>
<dbReference type="NCBIfam" id="NF001490">
    <property type="entry name" value="PRK00346.1-4"/>
    <property type="match status" value="1"/>
</dbReference>
<comment type="catalytic activity">
    <reaction evidence="1 9">
        <text>a ribonucleoside 5'-phosphate + H2O = a ribonucleoside + phosphate</text>
        <dbReference type="Rhea" id="RHEA:12484"/>
        <dbReference type="ChEBI" id="CHEBI:15377"/>
        <dbReference type="ChEBI" id="CHEBI:18254"/>
        <dbReference type="ChEBI" id="CHEBI:43474"/>
        <dbReference type="ChEBI" id="CHEBI:58043"/>
        <dbReference type="EC" id="3.1.3.5"/>
    </reaction>
</comment>
<dbReference type="RefSeq" id="WP_073029249.1">
    <property type="nucleotide sequence ID" value="NZ_FQXJ01000005.1"/>
</dbReference>
<evidence type="ECO:0000256" key="4">
    <source>
        <dbReference type="ARBA" id="ARBA00011062"/>
    </source>
</evidence>
<comment type="function">
    <text evidence="9">Nucleotidase that shows phosphatase activity on nucleoside 5'-monophosphates.</text>
</comment>
<dbReference type="InterPro" id="IPR030048">
    <property type="entry name" value="SurE"/>
</dbReference>
<organism evidence="11 12">
    <name type="scientific">Desulfosporosinus lacus DSM 15449</name>
    <dbReference type="NCBI Taxonomy" id="1121420"/>
    <lineage>
        <taxon>Bacteria</taxon>
        <taxon>Bacillati</taxon>
        <taxon>Bacillota</taxon>
        <taxon>Clostridia</taxon>
        <taxon>Eubacteriales</taxon>
        <taxon>Desulfitobacteriaceae</taxon>
        <taxon>Desulfosporosinus</taxon>
    </lineage>
</organism>
<evidence type="ECO:0000256" key="6">
    <source>
        <dbReference type="ARBA" id="ARBA00022723"/>
    </source>
</evidence>
<feature type="binding site" evidence="9">
    <location>
        <position position="8"/>
    </location>
    <ligand>
        <name>a divalent metal cation</name>
        <dbReference type="ChEBI" id="CHEBI:60240"/>
    </ligand>
</feature>
<dbReference type="Proteomes" id="UP000183954">
    <property type="component" value="Unassembled WGS sequence"/>
</dbReference>
<evidence type="ECO:0000313" key="12">
    <source>
        <dbReference type="Proteomes" id="UP000183954"/>
    </source>
</evidence>
<dbReference type="PANTHER" id="PTHR30457:SF12">
    <property type="entry name" value="5'_3'-NUCLEOTIDASE SURE"/>
    <property type="match status" value="1"/>
</dbReference>
<dbReference type="PANTHER" id="PTHR30457">
    <property type="entry name" value="5'-NUCLEOTIDASE SURE"/>
    <property type="match status" value="1"/>
</dbReference>
<dbReference type="SUPFAM" id="SSF64167">
    <property type="entry name" value="SurE-like"/>
    <property type="match status" value="1"/>
</dbReference>
<dbReference type="FunFam" id="3.40.1210.10:FF:000001">
    <property type="entry name" value="5'/3'-nucleotidase SurE"/>
    <property type="match status" value="1"/>
</dbReference>
<comment type="cofactor">
    <cofactor evidence="2">
        <name>Mg(2+)</name>
        <dbReference type="ChEBI" id="CHEBI:18420"/>
    </cofactor>
</comment>
<keyword evidence="5 9" id="KW-0963">Cytoplasm</keyword>
<feature type="binding site" evidence="9">
    <location>
        <position position="9"/>
    </location>
    <ligand>
        <name>a divalent metal cation</name>
        <dbReference type="ChEBI" id="CHEBI:60240"/>
    </ligand>
</feature>
<feature type="binding site" evidence="9">
    <location>
        <position position="41"/>
    </location>
    <ligand>
        <name>a divalent metal cation</name>
        <dbReference type="ChEBI" id="CHEBI:60240"/>
    </ligand>
</feature>
<evidence type="ECO:0000256" key="9">
    <source>
        <dbReference type="HAMAP-Rule" id="MF_00060"/>
    </source>
</evidence>
<dbReference type="Pfam" id="PF01975">
    <property type="entry name" value="SurE"/>
    <property type="match status" value="1"/>
</dbReference>
<keyword evidence="8 9" id="KW-0378">Hydrolase</keyword>
<comment type="cofactor">
    <cofactor evidence="9">
        <name>a divalent metal cation</name>
        <dbReference type="ChEBI" id="CHEBI:60240"/>
    </cofactor>
    <text evidence="9">Binds 1 divalent metal cation per subunit.</text>
</comment>
<dbReference type="GO" id="GO:0004309">
    <property type="term" value="F:exopolyphosphatase activity"/>
    <property type="evidence" value="ECO:0007669"/>
    <property type="project" value="TreeGrafter"/>
</dbReference>
<dbReference type="InterPro" id="IPR002828">
    <property type="entry name" value="SurE-like_Pase/nucleotidase"/>
</dbReference>
<sequence>MHILLTNDDGYHASGIQTLYRSLRSLTEHDISIVAPESERSATGHSITLFHPLFVTEHDLDSHQKGFAVSGTPSDCVKLAIQGGLINKPDLLISGINQGSNLGTDVFYSGTVSAAMEGVILGVPSLAVSLANYQFTDFEPSAVYLAKHLDYIIKCHKKGLLNINFPGKPQSKWAGVKVTRLGKAIYDNVFERRVDPHGRAYYWQCGNRAEDLEDDTDLRAIQEDFISITPMHSDLTDFKGIEPWKKYFNTSNSLLDNGV</sequence>
<dbReference type="GO" id="GO:0008254">
    <property type="term" value="F:3'-nucleotidase activity"/>
    <property type="evidence" value="ECO:0007669"/>
    <property type="project" value="TreeGrafter"/>
</dbReference>
<comment type="similarity">
    <text evidence="4 9">Belongs to the SurE nucleotidase family.</text>
</comment>
<dbReference type="NCBIfam" id="TIGR00087">
    <property type="entry name" value="surE"/>
    <property type="match status" value="1"/>
</dbReference>
<protein>
    <recommendedName>
        <fullName evidence="9">5'-nucleotidase SurE</fullName>
        <ecNumber evidence="9">3.1.3.5</ecNumber>
    </recommendedName>
    <alternativeName>
        <fullName evidence="9">Nucleoside 5'-monophosphate phosphohydrolase</fullName>
    </alternativeName>
</protein>
<feature type="domain" description="Survival protein SurE-like phosphatase/nucleotidase" evidence="10">
    <location>
        <begin position="3"/>
        <end position="187"/>
    </location>
</feature>
<gene>
    <name evidence="9" type="primary">surE</name>
    <name evidence="11" type="ORF">SAMN02746098_01642</name>
</gene>
<accession>A0A1M5WIY6</accession>
<dbReference type="AlphaFoldDB" id="A0A1M5WIY6"/>
<dbReference type="Gene3D" id="3.40.1210.10">
    <property type="entry name" value="Survival protein SurE-like phosphatase/nucleotidase"/>
    <property type="match status" value="1"/>
</dbReference>
<dbReference type="NCBIfam" id="NF001492">
    <property type="entry name" value="PRK00346.2-2"/>
    <property type="match status" value="1"/>
</dbReference>
<evidence type="ECO:0000256" key="5">
    <source>
        <dbReference type="ARBA" id="ARBA00022490"/>
    </source>
</evidence>
<evidence type="ECO:0000256" key="2">
    <source>
        <dbReference type="ARBA" id="ARBA00001946"/>
    </source>
</evidence>
<comment type="subcellular location">
    <subcellularLocation>
        <location evidence="3 9">Cytoplasm</location>
    </subcellularLocation>
</comment>
<evidence type="ECO:0000256" key="1">
    <source>
        <dbReference type="ARBA" id="ARBA00000815"/>
    </source>
</evidence>
<reference evidence="12" key="1">
    <citation type="submission" date="2016-11" db="EMBL/GenBank/DDBJ databases">
        <authorList>
            <person name="Varghese N."/>
            <person name="Submissions S."/>
        </authorList>
    </citation>
    <scope>NUCLEOTIDE SEQUENCE [LARGE SCALE GENOMIC DNA]</scope>
    <source>
        <strain evidence="12">DSM 15449</strain>
    </source>
</reference>
<keyword evidence="12" id="KW-1185">Reference proteome</keyword>
<dbReference type="EMBL" id="FQXJ01000005">
    <property type="protein sequence ID" value="SHH87509.1"/>
    <property type="molecule type" value="Genomic_DNA"/>
</dbReference>
<dbReference type="GO" id="GO:0008253">
    <property type="term" value="F:5'-nucleotidase activity"/>
    <property type="evidence" value="ECO:0007669"/>
    <property type="project" value="UniProtKB-UniRule"/>
</dbReference>
<feature type="binding site" evidence="9">
    <location>
        <position position="97"/>
    </location>
    <ligand>
        <name>a divalent metal cation</name>
        <dbReference type="ChEBI" id="CHEBI:60240"/>
    </ligand>
</feature>
<evidence type="ECO:0000256" key="3">
    <source>
        <dbReference type="ARBA" id="ARBA00004496"/>
    </source>
</evidence>
<dbReference type="OrthoDB" id="9780815at2"/>
<evidence type="ECO:0000256" key="7">
    <source>
        <dbReference type="ARBA" id="ARBA00022741"/>
    </source>
</evidence>
<dbReference type="GO" id="GO:0005737">
    <property type="term" value="C:cytoplasm"/>
    <property type="evidence" value="ECO:0007669"/>
    <property type="project" value="UniProtKB-SubCell"/>
</dbReference>
<keyword evidence="6 9" id="KW-0479">Metal-binding</keyword>